<dbReference type="RefSeq" id="WP_004736886.1">
    <property type="nucleotide sequence ID" value="NZ_MSCI01000001.1"/>
</dbReference>
<keyword evidence="3" id="KW-1185">Reference proteome</keyword>
<dbReference type="EMBL" id="MSCI01000001">
    <property type="protein sequence ID" value="PQJ64517.1"/>
    <property type="molecule type" value="Genomic_DNA"/>
</dbReference>
<organism evidence="2 3">
    <name type="scientific">Vibrio chagasii</name>
    <dbReference type="NCBI Taxonomy" id="170679"/>
    <lineage>
        <taxon>Bacteria</taxon>
        <taxon>Pseudomonadati</taxon>
        <taxon>Pseudomonadota</taxon>
        <taxon>Gammaproteobacteria</taxon>
        <taxon>Vibrionales</taxon>
        <taxon>Vibrionaceae</taxon>
        <taxon>Vibrio</taxon>
    </lineage>
</organism>
<feature type="chain" id="PRO_5015703032" description="Outer membrane protein beta-barrel domain-containing protein" evidence="1">
    <location>
        <begin position="18"/>
        <end position="160"/>
    </location>
</feature>
<comment type="caution">
    <text evidence="2">The sequence shown here is derived from an EMBL/GenBank/DDBJ whole genome shotgun (WGS) entry which is preliminary data.</text>
</comment>
<sequence>MRKKFFALLLLPFLTHAKSSDYVVGAGLSADNNHILGGSSKETYMLRSGIINNDTHRFLGTVTYSSESKLTKYLGSYDYMYGLGSSGKFNTFIGISAGYKHQDIDTPDNNSFYLFGGQAGVNYFFSESWSTELGYRVLSGSTQEDEWIKDELYMTLDYRF</sequence>
<dbReference type="SUPFAM" id="SSF56925">
    <property type="entry name" value="OMPA-like"/>
    <property type="match status" value="1"/>
</dbReference>
<evidence type="ECO:0008006" key="4">
    <source>
        <dbReference type="Google" id="ProtNLM"/>
    </source>
</evidence>
<evidence type="ECO:0000313" key="2">
    <source>
        <dbReference type="EMBL" id="PQJ64517.1"/>
    </source>
</evidence>
<dbReference type="Proteomes" id="UP000238707">
    <property type="component" value="Unassembled WGS sequence"/>
</dbReference>
<dbReference type="InterPro" id="IPR011250">
    <property type="entry name" value="OMP/PagP_B-barrel"/>
</dbReference>
<evidence type="ECO:0000256" key="1">
    <source>
        <dbReference type="SAM" id="SignalP"/>
    </source>
</evidence>
<reference evidence="2 3" key="1">
    <citation type="submission" date="2016-12" db="EMBL/GenBank/DDBJ databases">
        <title>Diversity of luminous bacteria.</title>
        <authorList>
            <person name="Yoshizawa S."/>
            <person name="Kogure K."/>
        </authorList>
    </citation>
    <scope>NUCLEOTIDE SEQUENCE [LARGE SCALE GENOMIC DNA]</scope>
    <source>
        <strain evidence="2 3">LC2-408</strain>
    </source>
</reference>
<dbReference type="Gene3D" id="2.40.160.20">
    <property type="match status" value="1"/>
</dbReference>
<evidence type="ECO:0000313" key="3">
    <source>
        <dbReference type="Proteomes" id="UP000238707"/>
    </source>
</evidence>
<keyword evidence="1" id="KW-0732">Signal</keyword>
<name>A0A2S7VQU4_9VIBR</name>
<accession>A0A2S7VQU4</accession>
<feature type="signal peptide" evidence="1">
    <location>
        <begin position="1"/>
        <end position="17"/>
    </location>
</feature>
<dbReference type="AlphaFoldDB" id="A0A2S7VQU4"/>
<protein>
    <recommendedName>
        <fullName evidence="4">Outer membrane protein beta-barrel domain-containing protein</fullName>
    </recommendedName>
</protein>
<proteinExistence type="predicted"/>
<gene>
    <name evidence="2" type="ORF">BTO10_06980</name>
</gene>